<dbReference type="Proteomes" id="UP000541352">
    <property type="component" value="Unassembled WGS sequence"/>
</dbReference>
<keyword evidence="3" id="KW-1185">Reference proteome</keyword>
<feature type="compositionally biased region" description="Acidic residues" evidence="1">
    <location>
        <begin position="569"/>
        <end position="584"/>
    </location>
</feature>
<name>A0A7W6EPU5_9BACT</name>
<gene>
    <name evidence="2" type="ORF">FHS57_001835</name>
</gene>
<feature type="region of interest" description="Disordered" evidence="1">
    <location>
        <begin position="563"/>
        <end position="584"/>
    </location>
</feature>
<dbReference type="RefSeq" id="WP_183972709.1">
    <property type="nucleotide sequence ID" value="NZ_JACIBY010000003.1"/>
</dbReference>
<dbReference type="GO" id="GO:0016829">
    <property type="term" value="F:lyase activity"/>
    <property type="evidence" value="ECO:0007669"/>
    <property type="project" value="UniProtKB-KW"/>
</dbReference>
<evidence type="ECO:0000313" key="3">
    <source>
        <dbReference type="Proteomes" id="UP000541352"/>
    </source>
</evidence>
<evidence type="ECO:0000313" key="2">
    <source>
        <dbReference type="EMBL" id="MBB3837838.1"/>
    </source>
</evidence>
<keyword evidence="2" id="KW-0456">Lyase</keyword>
<evidence type="ECO:0000256" key="1">
    <source>
        <dbReference type="SAM" id="MobiDB-lite"/>
    </source>
</evidence>
<organism evidence="2 3">
    <name type="scientific">Runella defluvii</name>
    <dbReference type="NCBI Taxonomy" id="370973"/>
    <lineage>
        <taxon>Bacteria</taxon>
        <taxon>Pseudomonadati</taxon>
        <taxon>Bacteroidota</taxon>
        <taxon>Cytophagia</taxon>
        <taxon>Cytophagales</taxon>
        <taxon>Spirosomataceae</taxon>
        <taxon>Runella</taxon>
    </lineage>
</organism>
<sequence length="584" mass="67114">MYQNFSIKKESGTYSETLEAFGVAKLISNIFSNLSIQGVQIKIEDKGSFYCVSSNKPLTNELLDNLSYFLILKFIKKDASQEVPEGLLVNDYFNYPDQKVELDNYKKRFTEIESNKLLNVEQKKVERKKLAEEKLSEFGKKLDAEFDVYREIIKNPYASFSKLFDNFYQNRDNFRLLVKEILNFYTDQPIAKRSFKLADEKPTSQQLYNPNQGKGLNRGKANNPSMGNLDSNWISETMKISGALDMMVCQYVKVGSSYDLKVFVPEFNDILLHKAKDVVCHFKKHLKSTSPIKLDIINILDFTEKFIKETPEYNKGKVKNTIKGFHSVYQKDLGQNKAVANIAFIQTPDFVEYKNKDESLEWIEILSQQKSLISNIEELGDSMQGLQAYRDFLGSVSNSALGHFSKFNYWYSGYLMQQLTKGNKFVRAFKIEHLNKFYHNMEPKLSEIINNEGFKAVAGAIRRSTVSLQYTPKDQRKFDIRYGLAQQLQNKSKSKEDLATFIGEFISTYNAETGRNAEKNGGKALRANVKEGELMRFYDILDSNPPRLVGALLASYGFALSSKEKVQEPDETEQTQDNQEDTNQ</sequence>
<dbReference type="EMBL" id="JACIBY010000003">
    <property type="protein sequence ID" value="MBB3837838.1"/>
    <property type="molecule type" value="Genomic_DNA"/>
</dbReference>
<protein>
    <submittedName>
        <fullName evidence="2">Citrate lyase gamma subunit</fullName>
    </submittedName>
</protein>
<reference evidence="2 3" key="1">
    <citation type="submission" date="2020-08" db="EMBL/GenBank/DDBJ databases">
        <title>Genomic Encyclopedia of Type Strains, Phase IV (KMG-IV): sequencing the most valuable type-strain genomes for metagenomic binning, comparative biology and taxonomic classification.</title>
        <authorList>
            <person name="Goeker M."/>
        </authorList>
    </citation>
    <scope>NUCLEOTIDE SEQUENCE [LARGE SCALE GENOMIC DNA]</scope>
    <source>
        <strain evidence="2 3">DSM 17976</strain>
    </source>
</reference>
<dbReference type="AlphaFoldDB" id="A0A7W6EPU5"/>
<proteinExistence type="predicted"/>
<accession>A0A7W6EPU5</accession>
<comment type="caution">
    <text evidence="2">The sequence shown here is derived from an EMBL/GenBank/DDBJ whole genome shotgun (WGS) entry which is preliminary data.</text>
</comment>